<name>A0ABS7GC35_9BACT</name>
<gene>
    <name evidence="2" type="ORF">K1Y79_12945</name>
</gene>
<dbReference type="Gene3D" id="2.30.110.10">
    <property type="entry name" value="Electron Transport, Fmn-binding Protein, Chain A"/>
    <property type="match status" value="1"/>
</dbReference>
<keyword evidence="3" id="KW-1185">Reference proteome</keyword>
<protein>
    <submittedName>
        <fullName evidence="2">Pyridoxamine 5'-phosphate oxidase family protein</fullName>
    </submittedName>
</protein>
<evidence type="ECO:0000313" key="3">
    <source>
        <dbReference type="Proteomes" id="UP000812961"/>
    </source>
</evidence>
<evidence type="ECO:0000313" key="2">
    <source>
        <dbReference type="EMBL" id="MBW8685237.1"/>
    </source>
</evidence>
<dbReference type="PANTHER" id="PTHR34818">
    <property type="entry name" value="PROTEIN BLI-3"/>
    <property type="match status" value="1"/>
</dbReference>
<accession>A0ABS7GC35</accession>
<proteinExistence type="predicted"/>
<dbReference type="Proteomes" id="UP000812961">
    <property type="component" value="Unassembled WGS sequence"/>
</dbReference>
<feature type="domain" description="General stress protein FMN-binding split barrel" evidence="1">
    <location>
        <begin position="20"/>
        <end position="169"/>
    </location>
</feature>
<dbReference type="InterPro" id="IPR012349">
    <property type="entry name" value="Split_barrel_FMN-bd"/>
</dbReference>
<dbReference type="Pfam" id="PF16242">
    <property type="entry name" value="Pyrid_ox_like"/>
    <property type="match status" value="1"/>
</dbReference>
<dbReference type="EMBL" id="JAICCF010000002">
    <property type="protein sequence ID" value="MBW8685237.1"/>
    <property type="molecule type" value="Genomic_DNA"/>
</dbReference>
<comment type="caution">
    <text evidence="2">The sequence shown here is derived from an EMBL/GenBank/DDBJ whole genome shotgun (WGS) entry which is preliminary data.</text>
</comment>
<organism evidence="2 3">
    <name type="scientific">Chitinophaga rhizophila</name>
    <dbReference type="NCBI Taxonomy" id="2866212"/>
    <lineage>
        <taxon>Bacteria</taxon>
        <taxon>Pseudomonadati</taxon>
        <taxon>Bacteroidota</taxon>
        <taxon>Chitinophagia</taxon>
        <taxon>Chitinophagales</taxon>
        <taxon>Chitinophagaceae</taxon>
        <taxon>Chitinophaga</taxon>
    </lineage>
</organism>
<dbReference type="InterPro" id="IPR052917">
    <property type="entry name" value="Stress-Dev_Protein"/>
</dbReference>
<dbReference type="RefSeq" id="WP_220250468.1">
    <property type="nucleotide sequence ID" value="NZ_JAICCF010000002.1"/>
</dbReference>
<sequence length="178" mass="20085">MDSINRQQPELNHLDLQGTEAAEKLKELISKSESCFFCTQIRTGKPFDTRPMAVQKVDENGVCWFLSATDSHKNEHIAADPAVQLLFKGSDHSDFLTIYGHATISQDKDKIEELWEPIFKTWFTEGQDDPRISVIKVTPVDGYYWDTKHGQIVAFAKQIVGALTGQTLDDSIEGKLKL</sequence>
<dbReference type="PANTHER" id="PTHR34818:SF1">
    <property type="entry name" value="PROTEIN BLI-3"/>
    <property type="match status" value="1"/>
</dbReference>
<dbReference type="InterPro" id="IPR038725">
    <property type="entry name" value="YdaG_split_barrel_FMN-bd"/>
</dbReference>
<dbReference type="SUPFAM" id="SSF50475">
    <property type="entry name" value="FMN-binding split barrel"/>
    <property type="match status" value="1"/>
</dbReference>
<evidence type="ECO:0000259" key="1">
    <source>
        <dbReference type="Pfam" id="PF16242"/>
    </source>
</evidence>
<reference evidence="2 3" key="1">
    <citation type="submission" date="2021-08" db="EMBL/GenBank/DDBJ databases">
        <title>The genome sequence of Chitinophaga sp. B61.</title>
        <authorList>
            <person name="Zhang X."/>
        </authorList>
    </citation>
    <scope>NUCLEOTIDE SEQUENCE [LARGE SCALE GENOMIC DNA]</scope>
    <source>
        <strain evidence="2 3">B61</strain>
    </source>
</reference>